<dbReference type="OMA" id="MIAISAC"/>
<dbReference type="OrthoDB" id="5819542at2759"/>
<keyword evidence="3" id="KW-1185">Reference proteome</keyword>
<dbReference type="AlphaFoldDB" id="E3M950"/>
<feature type="transmembrane region" description="Helical" evidence="1">
    <location>
        <begin position="14"/>
        <end position="39"/>
    </location>
</feature>
<dbReference type="EMBL" id="DS268430">
    <property type="protein sequence ID" value="EFO96368.1"/>
    <property type="molecule type" value="Genomic_DNA"/>
</dbReference>
<protein>
    <submittedName>
        <fullName evidence="2">Uncharacterized protein</fullName>
    </submittedName>
</protein>
<dbReference type="HOGENOM" id="CLU_1817575_0_0_1"/>
<gene>
    <name evidence="2" type="ORF">CRE_14476</name>
</gene>
<organism evidence="3">
    <name type="scientific">Caenorhabditis remanei</name>
    <name type="common">Caenorhabditis vulgaris</name>
    <dbReference type="NCBI Taxonomy" id="31234"/>
    <lineage>
        <taxon>Eukaryota</taxon>
        <taxon>Metazoa</taxon>
        <taxon>Ecdysozoa</taxon>
        <taxon>Nematoda</taxon>
        <taxon>Chromadorea</taxon>
        <taxon>Rhabditida</taxon>
        <taxon>Rhabditina</taxon>
        <taxon>Rhabditomorpha</taxon>
        <taxon>Rhabditoidea</taxon>
        <taxon>Rhabditidae</taxon>
        <taxon>Peloderinae</taxon>
        <taxon>Caenorhabditis</taxon>
    </lineage>
</organism>
<dbReference type="KEGG" id="crq:GCK72_007591"/>
<evidence type="ECO:0000313" key="3">
    <source>
        <dbReference type="Proteomes" id="UP000008281"/>
    </source>
</evidence>
<evidence type="ECO:0000313" key="2">
    <source>
        <dbReference type="EMBL" id="EFO96368.1"/>
    </source>
</evidence>
<dbReference type="CTD" id="9805139"/>
<keyword evidence="1" id="KW-0812">Transmembrane</keyword>
<dbReference type="eggNOG" id="ENOG502TIQD">
    <property type="taxonomic scope" value="Eukaryota"/>
</dbReference>
<reference evidence="2" key="1">
    <citation type="submission" date="2007-07" db="EMBL/GenBank/DDBJ databases">
        <title>PCAP assembly of the Caenorhabditis remanei genome.</title>
        <authorList>
            <consortium name="The Caenorhabditis remanei Sequencing Consortium"/>
            <person name="Wilson R.K."/>
        </authorList>
    </citation>
    <scope>NUCLEOTIDE SEQUENCE [LARGE SCALE GENOMIC DNA]</scope>
    <source>
        <strain evidence="2">PB4641</strain>
    </source>
</reference>
<proteinExistence type="predicted"/>
<dbReference type="FunCoup" id="E3M950">
    <property type="interactions" value="1858"/>
</dbReference>
<sequence length="142" mass="15728">MPFSDEHHSYAMKVMMITGVTGVLSTIAVATAIAIRMIFLSKLSKSLLYAVKNMQNAGQILKKRVLEPSVLAVIANERTGITDKEICDEYENCMKKPIKLCADLFGIDQVTTDFVKKFDSKLLSADKKSKKKSGKPGKKVKK</sequence>
<accession>E3M950</accession>
<dbReference type="Proteomes" id="UP000008281">
    <property type="component" value="Unassembled WGS sequence"/>
</dbReference>
<name>E3M950_CAERE</name>
<dbReference type="GeneID" id="9805139"/>
<keyword evidence="1" id="KW-0472">Membrane</keyword>
<evidence type="ECO:0000256" key="1">
    <source>
        <dbReference type="SAM" id="Phobius"/>
    </source>
</evidence>
<keyword evidence="1" id="KW-1133">Transmembrane helix</keyword>
<dbReference type="InParanoid" id="E3M950"/>
<dbReference type="RefSeq" id="XP_003107310.2">
    <property type="nucleotide sequence ID" value="XM_003107262.2"/>
</dbReference>